<evidence type="ECO:0000256" key="2">
    <source>
        <dbReference type="SAM" id="Phobius"/>
    </source>
</evidence>
<feature type="transmembrane region" description="Helical" evidence="2">
    <location>
        <begin position="6"/>
        <end position="24"/>
    </location>
</feature>
<evidence type="ECO:0000313" key="3">
    <source>
        <dbReference type="EMBL" id="MBM6877494.1"/>
    </source>
</evidence>
<keyword evidence="1" id="KW-0175">Coiled coil</keyword>
<dbReference type="Proteomes" id="UP000729290">
    <property type="component" value="Unassembled WGS sequence"/>
</dbReference>
<accession>A0ABS2G7P1</accession>
<protein>
    <recommendedName>
        <fullName evidence="5">DNA recombination protein RmuC</fullName>
    </recommendedName>
</protein>
<proteinExistence type="predicted"/>
<comment type="caution">
    <text evidence="3">The sequence shown here is derived from an EMBL/GenBank/DDBJ whole genome shotgun (WGS) entry which is preliminary data.</text>
</comment>
<keyword evidence="2" id="KW-0472">Membrane</keyword>
<feature type="coiled-coil region" evidence="1">
    <location>
        <begin position="46"/>
        <end position="73"/>
    </location>
</feature>
<reference evidence="3 4" key="1">
    <citation type="journal article" date="2021" name="Sci. Rep.">
        <title>The distribution of antibiotic resistance genes in chicken gut microbiota commensals.</title>
        <authorList>
            <person name="Juricova H."/>
            <person name="Matiasovicova J."/>
            <person name="Kubasova T."/>
            <person name="Cejkova D."/>
            <person name="Rychlik I."/>
        </authorList>
    </citation>
    <scope>NUCLEOTIDE SEQUENCE [LARGE SCALE GENOMIC DNA]</scope>
    <source>
        <strain evidence="3 4">An431b</strain>
    </source>
</reference>
<name>A0ABS2G7P1_9FIRM</name>
<gene>
    <name evidence="3" type="ORF">H9X83_04910</name>
</gene>
<organism evidence="3 4">
    <name type="scientific">Anaerotignum lactatifermentans</name>
    <dbReference type="NCBI Taxonomy" id="160404"/>
    <lineage>
        <taxon>Bacteria</taxon>
        <taxon>Bacillati</taxon>
        <taxon>Bacillota</taxon>
        <taxon>Clostridia</taxon>
        <taxon>Lachnospirales</taxon>
        <taxon>Anaerotignaceae</taxon>
        <taxon>Anaerotignum</taxon>
    </lineage>
</organism>
<evidence type="ECO:0008006" key="5">
    <source>
        <dbReference type="Google" id="ProtNLM"/>
    </source>
</evidence>
<keyword evidence="2" id="KW-1133">Transmembrane helix</keyword>
<evidence type="ECO:0000313" key="4">
    <source>
        <dbReference type="Proteomes" id="UP000729290"/>
    </source>
</evidence>
<keyword evidence="2" id="KW-0812">Transmembrane</keyword>
<dbReference type="EMBL" id="JACSNV010000005">
    <property type="protein sequence ID" value="MBM6877494.1"/>
    <property type="molecule type" value="Genomic_DNA"/>
</dbReference>
<sequence length="85" mass="9554">MEIEVGLFFTALGGVIGFLGWMAGRDRTLSKDAEWRGGVNAKLDMILQMQQRIQQMEHAQKGLESRLSALENSVKSAHHRLDELT</sequence>
<evidence type="ECO:0000256" key="1">
    <source>
        <dbReference type="SAM" id="Coils"/>
    </source>
</evidence>
<keyword evidence="4" id="KW-1185">Reference proteome</keyword>
<dbReference type="RefSeq" id="WP_205133476.1">
    <property type="nucleotide sequence ID" value="NZ_JACSNT010000006.1"/>
</dbReference>